<gene>
    <name evidence="3" type="ORF">CARN3_0584</name>
    <name evidence="4" type="ORF">CARN6_0336</name>
</gene>
<dbReference type="NCBIfam" id="NF033545">
    <property type="entry name" value="transpos_IS630"/>
    <property type="match status" value="1"/>
</dbReference>
<protein>
    <submittedName>
        <fullName evidence="3">Transposase of ISCARN72, IS630 family</fullName>
    </submittedName>
</protein>
<evidence type="ECO:0000259" key="2">
    <source>
        <dbReference type="Pfam" id="PF13592"/>
    </source>
</evidence>
<name>E6PXI4_9ZZZZ</name>
<dbReference type="Pfam" id="PF13358">
    <property type="entry name" value="DDE_3"/>
    <property type="match status" value="1"/>
</dbReference>
<comment type="caution">
    <text evidence="3">The sequence shown here is derived from an EMBL/GenBank/DDBJ whole genome shotgun (WGS) entry which is preliminary data.</text>
</comment>
<dbReference type="PANTHER" id="PTHR46564">
    <property type="entry name" value="TRANSPOSASE"/>
    <property type="match status" value="1"/>
</dbReference>
<dbReference type="InterPro" id="IPR009057">
    <property type="entry name" value="Homeodomain-like_sf"/>
</dbReference>
<evidence type="ECO:0000313" key="4">
    <source>
        <dbReference type="EMBL" id="CBI07030.1"/>
    </source>
</evidence>
<organism evidence="3">
    <name type="scientific">mine drainage metagenome</name>
    <dbReference type="NCBI Taxonomy" id="410659"/>
    <lineage>
        <taxon>unclassified sequences</taxon>
        <taxon>metagenomes</taxon>
        <taxon>ecological metagenomes</taxon>
    </lineage>
</organism>
<dbReference type="InterPro" id="IPR025959">
    <property type="entry name" value="Winged_HTH_dom"/>
</dbReference>
<dbReference type="GO" id="GO:0003676">
    <property type="term" value="F:nucleic acid binding"/>
    <property type="evidence" value="ECO:0007669"/>
    <property type="project" value="InterPro"/>
</dbReference>
<dbReference type="Pfam" id="PF13592">
    <property type="entry name" value="HTH_33"/>
    <property type="match status" value="1"/>
</dbReference>
<feature type="domain" description="Winged helix-turn helix" evidence="2">
    <location>
        <begin position="70"/>
        <end position="129"/>
    </location>
</feature>
<sequence length="317" mass="36154">MNRRQIARDLGLSYSAVRLIVNRYKTNGLKGISSGRRGRPKGSCRTLTAEQEVHIQRLICDKRPEQLKLDFALWTRAAVMLLIERECGIRLPVRSVGEYLKRWGFTPQKPIRRAYEKSPVAVQKWLDETYPEIAKRAKQEDAEIHWGDETAVVNTDVRGRGYAPKGDTPVAYVVGGTRQKLSMISTVTNQGKASWMIIDGNFNHERLIEFFQALIQQAGRKVFLVLDNLGVHHCKPVKEWLAANIKQIEVFYLPSYSPELNPDERLNGDLKQAIETRVPCRTKDKLKKAATEHMTAIQNNPDRIKAFFKDPIVAYAA</sequence>
<feature type="domain" description="Tc1-like transposase DDE" evidence="1">
    <location>
        <begin position="144"/>
        <end position="287"/>
    </location>
</feature>
<dbReference type="AlphaFoldDB" id="E6PXI4"/>
<proteinExistence type="predicted"/>
<dbReference type="InterPro" id="IPR036397">
    <property type="entry name" value="RNaseH_sf"/>
</dbReference>
<dbReference type="InterPro" id="IPR038717">
    <property type="entry name" value="Tc1-like_DDE_dom"/>
</dbReference>
<accession>E6PXI4</accession>
<dbReference type="PANTHER" id="PTHR46564:SF1">
    <property type="entry name" value="TRANSPOSASE"/>
    <property type="match status" value="1"/>
</dbReference>
<dbReference type="Gene3D" id="3.30.420.10">
    <property type="entry name" value="Ribonuclease H-like superfamily/Ribonuclease H"/>
    <property type="match status" value="1"/>
</dbReference>
<dbReference type="SUPFAM" id="SSF46689">
    <property type="entry name" value="Homeodomain-like"/>
    <property type="match status" value="1"/>
</dbReference>
<evidence type="ECO:0000259" key="1">
    <source>
        <dbReference type="Pfam" id="PF13358"/>
    </source>
</evidence>
<dbReference type="InterPro" id="IPR047655">
    <property type="entry name" value="Transpos_IS630-like"/>
</dbReference>
<dbReference type="EMBL" id="CABQ01000053">
    <property type="protein sequence ID" value="CBI07030.1"/>
    <property type="molecule type" value="Genomic_DNA"/>
</dbReference>
<evidence type="ECO:0000313" key="3">
    <source>
        <dbReference type="EMBL" id="CBH99643.1"/>
    </source>
</evidence>
<reference evidence="3" key="1">
    <citation type="submission" date="2009-10" db="EMBL/GenBank/DDBJ databases">
        <title>Diversity of trophic interactions inside an arsenic-rich microbial ecosystem.</title>
        <authorList>
            <person name="Bertin P.N."/>
            <person name="Heinrich-Salmeron A."/>
            <person name="Pelletier E."/>
            <person name="Goulhen-Chollet F."/>
            <person name="Arsene-Ploetze F."/>
            <person name="Gallien S."/>
            <person name="Calteau A."/>
            <person name="Vallenet D."/>
            <person name="Casiot C."/>
            <person name="Chane-Woon-Ming B."/>
            <person name="Giloteaux L."/>
            <person name="Barakat M."/>
            <person name="Bonnefoy V."/>
            <person name="Bruneel O."/>
            <person name="Chandler M."/>
            <person name="Cleiss J."/>
            <person name="Duran R."/>
            <person name="Elbaz-Poulichet F."/>
            <person name="Fonknechten N."/>
            <person name="Lauga B."/>
            <person name="Mornico D."/>
            <person name="Ortet P."/>
            <person name="Schaeffer C."/>
            <person name="Siguier P."/>
            <person name="Alexander Thil Smith A."/>
            <person name="Van Dorsselaer A."/>
            <person name="Weissenbach J."/>
            <person name="Medigue C."/>
            <person name="Le Paslier D."/>
        </authorList>
    </citation>
    <scope>NUCLEOTIDE SEQUENCE</scope>
</reference>
<dbReference type="EMBL" id="CABN01000039">
    <property type="protein sequence ID" value="CBH99643.1"/>
    <property type="molecule type" value="Genomic_DNA"/>
</dbReference>